<evidence type="ECO:0000313" key="17">
    <source>
        <dbReference type="Proteomes" id="UP000014975"/>
    </source>
</evidence>
<evidence type="ECO:0000256" key="5">
    <source>
        <dbReference type="ARBA" id="ARBA00022723"/>
    </source>
</evidence>
<reference evidence="16 17" key="1">
    <citation type="journal article" date="2013" name="Genome Announc.">
        <title>Draft genome sequences for three mercury-methylating, sulfate-reducing bacteria.</title>
        <authorList>
            <person name="Brown S.D."/>
            <person name="Hurt R.A.Jr."/>
            <person name="Gilmour C.C."/>
            <person name="Elias D.A."/>
        </authorList>
    </citation>
    <scope>NUCLEOTIDE SEQUENCE [LARGE SCALE GENOMIC DNA]</scope>
    <source>
        <strain evidence="16 17">DSM 16529</strain>
    </source>
</reference>
<feature type="domain" description="BPG-independent PGAM N-terminal" evidence="15">
    <location>
        <begin position="84"/>
        <end position="298"/>
    </location>
</feature>
<name>S7T4Z9_9BACT</name>
<dbReference type="FunFam" id="3.40.1450.10:FF:000001">
    <property type="entry name" value="2,3-bisphosphoglycerate-independent phosphoglycerate mutase"/>
    <property type="match status" value="1"/>
</dbReference>
<dbReference type="eggNOG" id="COG0696">
    <property type="taxonomic scope" value="Bacteria"/>
</dbReference>
<dbReference type="SUPFAM" id="SSF53649">
    <property type="entry name" value="Alkaline phosphatase-like"/>
    <property type="match status" value="1"/>
</dbReference>
<evidence type="ECO:0000313" key="16">
    <source>
        <dbReference type="EMBL" id="EPR31575.1"/>
    </source>
</evidence>
<comment type="caution">
    <text evidence="16">The sequence shown here is derived from an EMBL/GenBank/DDBJ whole genome shotgun (WGS) entry which is preliminary data.</text>
</comment>
<dbReference type="PIRSF" id="PIRSF001492">
    <property type="entry name" value="IPGAM"/>
    <property type="match status" value="1"/>
</dbReference>
<evidence type="ECO:0000256" key="9">
    <source>
        <dbReference type="ARBA" id="ARBA00071648"/>
    </source>
</evidence>
<feature type="binding site" evidence="10 13">
    <location>
        <position position="405"/>
    </location>
    <ligand>
        <name>Mn(2+)</name>
        <dbReference type="ChEBI" id="CHEBI:29035"/>
        <label>1</label>
    </ligand>
</feature>
<dbReference type="InterPro" id="IPR006124">
    <property type="entry name" value="Metalloenzyme"/>
</dbReference>
<keyword evidence="7 10" id="KW-0464">Manganese</keyword>
<comment type="subunit">
    <text evidence="10">Monomer.</text>
</comment>
<comment type="pathway">
    <text evidence="2 10">Carbohydrate degradation; glycolysis; pyruvate from D-glyceraldehyde 3-phosphate: step 3/5.</text>
</comment>
<dbReference type="InterPro" id="IPR036646">
    <property type="entry name" value="PGAM_B_sf"/>
</dbReference>
<comment type="function">
    <text evidence="10">Catalyzes the interconversion of 2-phosphoglycerate and 3-phosphoglycerate.</text>
</comment>
<dbReference type="PATRIC" id="fig|1121439.3.peg.2268"/>
<evidence type="ECO:0000256" key="8">
    <source>
        <dbReference type="ARBA" id="ARBA00023235"/>
    </source>
</evidence>
<feature type="domain" description="Metalloenzyme" evidence="14">
    <location>
        <begin position="7"/>
        <end position="499"/>
    </location>
</feature>
<dbReference type="GO" id="GO:0005829">
    <property type="term" value="C:cytosol"/>
    <property type="evidence" value="ECO:0007669"/>
    <property type="project" value="TreeGrafter"/>
</dbReference>
<protein>
    <recommendedName>
        <fullName evidence="9 10">2,3-bisphosphoglycerate-independent phosphoglycerate mutase</fullName>
        <shortName evidence="10">BPG-independent PGAM</shortName>
        <shortName evidence="10">Phosphoglyceromutase</shortName>
        <shortName evidence="10">iPGM</shortName>
        <ecNumber evidence="4 10">5.4.2.12</ecNumber>
    </recommendedName>
</protein>
<dbReference type="NCBIfam" id="TIGR01307">
    <property type="entry name" value="pgm_bpd_ind"/>
    <property type="match status" value="1"/>
</dbReference>
<dbReference type="RefSeq" id="WP_020887596.1">
    <property type="nucleotide sequence ID" value="NZ_ATHI01000028.1"/>
</dbReference>
<dbReference type="GO" id="GO:0004619">
    <property type="term" value="F:phosphoglycerate mutase activity"/>
    <property type="evidence" value="ECO:0007669"/>
    <property type="project" value="UniProtKB-UniRule"/>
</dbReference>
<evidence type="ECO:0000256" key="10">
    <source>
        <dbReference type="HAMAP-Rule" id="MF_01038"/>
    </source>
</evidence>
<dbReference type="EC" id="5.4.2.12" evidence="4 10"/>
<dbReference type="PANTHER" id="PTHR31637:SF0">
    <property type="entry name" value="2,3-BISPHOSPHOGLYCERATE-INDEPENDENT PHOSPHOGLYCERATE MUTASE"/>
    <property type="match status" value="1"/>
</dbReference>
<dbReference type="GO" id="GO:0030145">
    <property type="term" value="F:manganese ion binding"/>
    <property type="evidence" value="ECO:0007669"/>
    <property type="project" value="UniProtKB-UniRule"/>
</dbReference>
<sequence>MSATHRPLVLLILDGWGIAPEGRGNAVACADMAAVKELFARWPHTELACSGLDVGLPPGFMGNSEVGHMNIGAGRVVYQDMTRIDLAIEDGSFYENPAFLDAIAKAKTSGGRLHLMGLLSDGGVHSHVEHLFALLRLAKREGVEALVHCFMDGRDTAPRAGRGYMQRLLEFMAREGAGSVASVCGRFYAMDRDKRFERVQKAYEMLVQGVGERAPDALSAIDRAYAADQSDEFIPPTPIAAEGQKPQCLRDGDALIFFNFRADRAREISQSIFDPNFEGFARATRPLLSAFASMTRYEASFPLAVAFGPQDVRSTLGEVAAEAGLRQLRIAETEKYAHVTFFLNCGREEPFPGEERILVPSPREVATYDLKPEMSAPEVTRRLIEDLDKYDLVVCNLANLDMVGHTGVMEAAMAACRVVDGCVDKIAQAVLARGGCLLLTADHGNSEEMIGPDGGPQTSHSVNPVPFLLAGEGLTTARLRAGGRLADIAPTALAILGLAQPQAMTGTSLIEKGAA</sequence>
<feature type="active site" description="Phosphoserine intermediate" evidence="10 11">
    <location>
        <position position="64"/>
    </location>
</feature>
<dbReference type="HAMAP" id="MF_01038">
    <property type="entry name" value="GpmI"/>
    <property type="match status" value="1"/>
</dbReference>
<dbReference type="InterPro" id="IPR011258">
    <property type="entry name" value="BPG-indep_PGM_N"/>
</dbReference>
<evidence type="ECO:0000256" key="13">
    <source>
        <dbReference type="PIRSR" id="PIRSR001492-3"/>
    </source>
</evidence>
<keyword evidence="17" id="KW-1185">Reference proteome</keyword>
<dbReference type="EMBL" id="ATHI01000028">
    <property type="protein sequence ID" value="EPR31575.1"/>
    <property type="molecule type" value="Genomic_DNA"/>
</dbReference>
<evidence type="ECO:0000256" key="7">
    <source>
        <dbReference type="ARBA" id="ARBA00023211"/>
    </source>
</evidence>
<dbReference type="InterPro" id="IPR005995">
    <property type="entry name" value="Pgm_bpd_ind"/>
</dbReference>
<dbReference type="CDD" id="cd16010">
    <property type="entry name" value="iPGM"/>
    <property type="match status" value="1"/>
</dbReference>
<feature type="binding site" evidence="10 13">
    <location>
        <position position="442"/>
    </location>
    <ligand>
        <name>Mn(2+)</name>
        <dbReference type="ChEBI" id="CHEBI:29035"/>
        <label>2</label>
    </ligand>
</feature>
<evidence type="ECO:0000256" key="4">
    <source>
        <dbReference type="ARBA" id="ARBA00012026"/>
    </source>
</evidence>
<dbReference type="OrthoDB" id="9800863at2"/>
<evidence type="ECO:0000259" key="15">
    <source>
        <dbReference type="Pfam" id="PF06415"/>
    </source>
</evidence>
<evidence type="ECO:0000256" key="2">
    <source>
        <dbReference type="ARBA" id="ARBA00004798"/>
    </source>
</evidence>
<feature type="binding site" evidence="10 12">
    <location>
        <position position="125"/>
    </location>
    <ligand>
        <name>substrate</name>
    </ligand>
</feature>
<feature type="binding site" evidence="10 12">
    <location>
        <position position="335"/>
    </location>
    <ligand>
        <name>substrate</name>
    </ligand>
</feature>
<evidence type="ECO:0000256" key="11">
    <source>
        <dbReference type="PIRSR" id="PIRSR001492-1"/>
    </source>
</evidence>
<evidence type="ECO:0000256" key="12">
    <source>
        <dbReference type="PIRSR" id="PIRSR001492-2"/>
    </source>
</evidence>
<keyword evidence="6 10" id="KW-0324">Glycolysis</keyword>
<dbReference type="Pfam" id="PF01676">
    <property type="entry name" value="Metalloenzyme"/>
    <property type="match status" value="1"/>
</dbReference>
<feature type="binding site" evidence="10 12">
    <location>
        <position position="186"/>
    </location>
    <ligand>
        <name>substrate</name>
    </ligand>
</feature>
<feature type="binding site" evidence="10 13">
    <location>
        <position position="443"/>
    </location>
    <ligand>
        <name>Mn(2+)</name>
        <dbReference type="ChEBI" id="CHEBI:29035"/>
        <label>2</label>
    </ligand>
</feature>
<dbReference type="STRING" id="1121439.dsat_0899"/>
<dbReference type="InterPro" id="IPR017850">
    <property type="entry name" value="Alkaline_phosphatase_core_sf"/>
</dbReference>
<feature type="binding site" evidence="10 13">
    <location>
        <position position="460"/>
    </location>
    <ligand>
        <name>Mn(2+)</name>
        <dbReference type="ChEBI" id="CHEBI:29035"/>
        <label>1</label>
    </ligand>
</feature>
<evidence type="ECO:0000259" key="14">
    <source>
        <dbReference type="Pfam" id="PF01676"/>
    </source>
</evidence>
<dbReference type="GO" id="GO:0006096">
    <property type="term" value="P:glycolytic process"/>
    <property type="evidence" value="ECO:0007669"/>
    <property type="project" value="UniProtKB-UniRule"/>
</dbReference>
<evidence type="ECO:0000256" key="6">
    <source>
        <dbReference type="ARBA" id="ARBA00023152"/>
    </source>
</evidence>
<dbReference type="SUPFAM" id="SSF64158">
    <property type="entry name" value="2,3-Bisphosphoglycerate-independent phosphoglycerate mutase, substrate-binding domain"/>
    <property type="match status" value="1"/>
</dbReference>
<keyword evidence="5 10" id="KW-0479">Metal-binding</keyword>
<comment type="cofactor">
    <cofactor evidence="10">
        <name>Mn(2+)</name>
        <dbReference type="ChEBI" id="CHEBI:29035"/>
    </cofactor>
    <text evidence="10">Binds 2 manganese ions per subunit.</text>
</comment>
<dbReference type="Gene3D" id="3.40.1450.10">
    <property type="entry name" value="BPG-independent phosphoglycerate mutase, domain B"/>
    <property type="match status" value="1"/>
</dbReference>
<organism evidence="16 17">
    <name type="scientific">Alkalidesulfovibrio alkalitolerans DSM 16529</name>
    <dbReference type="NCBI Taxonomy" id="1121439"/>
    <lineage>
        <taxon>Bacteria</taxon>
        <taxon>Pseudomonadati</taxon>
        <taxon>Thermodesulfobacteriota</taxon>
        <taxon>Desulfovibrionia</taxon>
        <taxon>Desulfovibrionales</taxon>
        <taxon>Desulfovibrionaceae</taxon>
        <taxon>Alkalidesulfovibrio</taxon>
    </lineage>
</organism>
<evidence type="ECO:0000256" key="3">
    <source>
        <dbReference type="ARBA" id="ARBA00008819"/>
    </source>
</evidence>
<dbReference type="PANTHER" id="PTHR31637">
    <property type="entry name" value="2,3-BISPHOSPHOGLYCERATE-INDEPENDENT PHOSPHOGLYCERATE MUTASE"/>
    <property type="match status" value="1"/>
</dbReference>
<accession>S7T4Z9</accession>
<dbReference type="UniPathway" id="UPA00109">
    <property type="reaction ID" value="UER00186"/>
</dbReference>
<keyword evidence="8 10" id="KW-0413">Isomerase</keyword>
<dbReference type="Gene3D" id="3.40.720.10">
    <property type="entry name" value="Alkaline Phosphatase, subunit A"/>
    <property type="match status" value="1"/>
</dbReference>
<feature type="binding site" evidence="10 13">
    <location>
        <position position="64"/>
    </location>
    <ligand>
        <name>Mn(2+)</name>
        <dbReference type="ChEBI" id="CHEBI:29035"/>
        <label>2</label>
    </ligand>
</feature>
<gene>
    <name evidence="10" type="primary">gpmI</name>
    <name evidence="16" type="ORF">dsat_0899</name>
</gene>
<dbReference type="Pfam" id="PF06415">
    <property type="entry name" value="iPGM_N"/>
    <property type="match status" value="1"/>
</dbReference>
<feature type="binding site" evidence="10 13">
    <location>
        <position position="14"/>
    </location>
    <ligand>
        <name>Mn(2+)</name>
        <dbReference type="ChEBI" id="CHEBI:29035"/>
        <label>2</label>
    </ligand>
</feature>
<feature type="binding site" evidence="10 13">
    <location>
        <position position="401"/>
    </location>
    <ligand>
        <name>Mn(2+)</name>
        <dbReference type="ChEBI" id="CHEBI:29035"/>
        <label>1</label>
    </ligand>
</feature>
<evidence type="ECO:0000256" key="1">
    <source>
        <dbReference type="ARBA" id="ARBA00000370"/>
    </source>
</evidence>
<dbReference type="AlphaFoldDB" id="S7T4Z9"/>
<dbReference type="Proteomes" id="UP000014975">
    <property type="component" value="Unassembled WGS sequence"/>
</dbReference>
<feature type="binding site" evidence="10 12">
    <location>
        <position position="192"/>
    </location>
    <ligand>
        <name>substrate</name>
    </ligand>
</feature>
<comment type="catalytic activity">
    <reaction evidence="1 10">
        <text>(2R)-2-phosphoglycerate = (2R)-3-phosphoglycerate</text>
        <dbReference type="Rhea" id="RHEA:15901"/>
        <dbReference type="ChEBI" id="CHEBI:58272"/>
        <dbReference type="ChEBI" id="CHEBI:58289"/>
        <dbReference type="EC" id="5.4.2.12"/>
    </reaction>
</comment>
<proteinExistence type="inferred from homology"/>
<comment type="similarity">
    <text evidence="3 10">Belongs to the BPG-independent phosphoglycerate mutase family.</text>
</comment>
<feature type="binding site" evidence="10 12">
    <location>
        <begin position="261"/>
        <end position="264"/>
    </location>
    <ligand>
        <name>substrate</name>
    </ligand>
</feature>
<feature type="binding site" evidence="10 12">
    <location>
        <begin position="154"/>
        <end position="155"/>
    </location>
    <ligand>
        <name>substrate</name>
    </ligand>
</feature>
<dbReference type="GO" id="GO:0006007">
    <property type="term" value="P:glucose catabolic process"/>
    <property type="evidence" value="ECO:0007669"/>
    <property type="project" value="InterPro"/>
</dbReference>